<evidence type="ECO:0000313" key="2">
    <source>
        <dbReference type="EMBL" id="MBB4035459.1"/>
    </source>
</evidence>
<name>A0A840CLC0_9BACT</name>
<dbReference type="EMBL" id="JACIEP010000004">
    <property type="protein sequence ID" value="MBB4035459.1"/>
    <property type="molecule type" value="Genomic_DNA"/>
</dbReference>
<dbReference type="Proteomes" id="UP000555103">
    <property type="component" value="Unassembled WGS sequence"/>
</dbReference>
<gene>
    <name evidence="2" type="ORF">GGR21_001352</name>
</gene>
<evidence type="ECO:0000256" key="1">
    <source>
        <dbReference type="SAM" id="SignalP"/>
    </source>
</evidence>
<comment type="caution">
    <text evidence="2">The sequence shown here is derived from an EMBL/GenBank/DDBJ whole genome shotgun (WGS) entry which is preliminary data.</text>
</comment>
<evidence type="ECO:0008006" key="4">
    <source>
        <dbReference type="Google" id="ProtNLM"/>
    </source>
</evidence>
<keyword evidence="1" id="KW-0732">Signal</keyword>
<organism evidence="2 3">
    <name type="scientific">Dysgonomonas hofstadii</name>
    <dbReference type="NCBI Taxonomy" id="637886"/>
    <lineage>
        <taxon>Bacteria</taxon>
        <taxon>Pseudomonadati</taxon>
        <taxon>Bacteroidota</taxon>
        <taxon>Bacteroidia</taxon>
        <taxon>Bacteroidales</taxon>
        <taxon>Dysgonomonadaceae</taxon>
        <taxon>Dysgonomonas</taxon>
    </lineage>
</organism>
<feature type="signal peptide" evidence="1">
    <location>
        <begin position="1"/>
        <end position="20"/>
    </location>
</feature>
<protein>
    <recommendedName>
        <fullName evidence="4">Lipoprotein</fullName>
    </recommendedName>
</protein>
<evidence type="ECO:0000313" key="3">
    <source>
        <dbReference type="Proteomes" id="UP000555103"/>
    </source>
</evidence>
<reference evidence="2 3" key="1">
    <citation type="submission" date="2020-08" db="EMBL/GenBank/DDBJ databases">
        <title>Genomic Encyclopedia of Type Strains, Phase IV (KMG-IV): sequencing the most valuable type-strain genomes for metagenomic binning, comparative biology and taxonomic classification.</title>
        <authorList>
            <person name="Goeker M."/>
        </authorList>
    </citation>
    <scope>NUCLEOTIDE SEQUENCE [LARGE SCALE GENOMIC DNA]</scope>
    <source>
        <strain evidence="2 3">DSM 104969</strain>
    </source>
</reference>
<dbReference type="AlphaFoldDB" id="A0A840CLC0"/>
<proteinExistence type="predicted"/>
<dbReference type="RefSeq" id="WP_183306400.1">
    <property type="nucleotide sequence ID" value="NZ_JACIEP010000004.1"/>
</dbReference>
<sequence>MKKLISALILSLLICTSCYDDGDKPVADIKAFAFYETTDNPGIKKPDIDAKVFYYYKIYPDDFSGYIYEKDGVFIKDNLPDIKPDEEYRIGENGSVSFIPEYMNGSATIVIESKYYEGQIASTCFSSTKNGAGFHKTFKFE</sequence>
<accession>A0A840CLC0</accession>
<feature type="chain" id="PRO_5033016518" description="Lipoprotein" evidence="1">
    <location>
        <begin position="21"/>
        <end position="141"/>
    </location>
</feature>
<keyword evidence="3" id="KW-1185">Reference proteome</keyword>